<protein>
    <recommendedName>
        <fullName evidence="3">Arrestin-like N-terminal domain-containing protein</fullName>
    </recommendedName>
</protein>
<dbReference type="InterPro" id="IPR014752">
    <property type="entry name" value="Arrestin-like_C"/>
</dbReference>
<proteinExistence type="predicted"/>
<dbReference type="Gene3D" id="2.60.40.640">
    <property type="match status" value="1"/>
</dbReference>
<gene>
    <name evidence="1" type="ORF">L227DRAFT_309946</name>
</gene>
<dbReference type="Proteomes" id="UP000313359">
    <property type="component" value="Unassembled WGS sequence"/>
</dbReference>
<organism evidence="1 2">
    <name type="scientific">Lentinus tigrinus ALCF2SS1-6</name>
    <dbReference type="NCBI Taxonomy" id="1328759"/>
    <lineage>
        <taxon>Eukaryota</taxon>
        <taxon>Fungi</taxon>
        <taxon>Dikarya</taxon>
        <taxon>Basidiomycota</taxon>
        <taxon>Agaricomycotina</taxon>
        <taxon>Agaricomycetes</taxon>
        <taxon>Polyporales</taxon>
        <taxon>Polyporaceae</taxon>
        <taxon>Lentinus</taxon>
    </lineage>
</organism>
<dbReference type="EMBL" id="ML122296">
    <property type="protein sequence ID" value="RPD55392.1"/>
    <property type="molecule type" value="Genomic_DNA"/>
</dbReference>
<keyword evidence="2" id="KW-1185">Reference proteome</keyword>
<evidence type="ECO:0008006" key="3">
    <source>
        <dbReference type="Google" id="ProtNLM"/>
    </source>
</evidence>
<accession>A0A5C2RUT4</accession>
<dbReference type="OrthoDB" id="2742096at2759"/>
<name>A0A5C2RUT4_9APHY</name>
<sequence>MAPTTPALEVALPPTTYCSGSYVGGEVHINFRHLQHDKYVQVWVTLRGQARSIIKHGNSTECDTIPLLELTRVLWTYGAEYPPPETDILRLFFRFELPSYLPPSFYHSSSEGTGAILYCLTVVGVRPGNQSPRVIHIPIVILPQDDFYPPSTPPWSSSSLALQTTVKEKAVRKGLWGDPATVRVEFSLPDIPVYPLFTPIPYTIDITTTTAVLFRWGAGASSSIFPAPPTTAGQFILELVRRTTVRVEDEEHTFESTVTQYLGLNRLPSASVEMDLPDKEWMGVHDPDANRRAQSGNARGMWVQRSCLRSSLTLDVPPMFNASDMIECEYFLKLRVPFPGRGNDVELDVPITVVSGVIEPRARKEHVPRLQYPCSSGSPLSSEVFLPSEYWDVRGSREWQEFTRGIKPSFAHPQRD</sequence>
<evidence type="ECO:0000313" key="2">
    <source>
        <dbReference type="Proteomes" id="UP000313359"/>
    </source>
</evidence>
<dbReference type="AlphaFoldDB" id="A0A5C2RUT4"/>
<evidence type="ECO:0000313" key="1">
    <source>
        <dbReference type="EMBL" id="RPD55392.1"/>
    </source>
</evidence>
<reference evidence="1" key="1">
    <citation type="journal article" date="2018" name="Genome Biol. Evol.">
        <title>Genomics and development of Lentinus tigrinus, a white-rot wood-decaying mushroom with dimorphic fruiting bodies.</title>
        <authorList>
            <person name="Wu B."/>
            <person name="Xu Z."/>
            <person name="Knudson A."/>
            <person name="Carlson A."/>
            <person name="Chen N."/>
            <person name="Kovaka S."/>
            <person name="LaButti K."/>
            <person name="Lipzen A."/>
            <person name="Pennachio C."/>
            <person name="Riley R."/>
            <person name="Schakwitz W."/>
            <person name="Umezawa K."/>
            <person name="Ohm R.A."/>
            <person name="Grigoriev I.V."/>
            <person name="Nagy L.G."/>
            <person name="Gibbons J."/>
            <person name="Hibbett D."/>
        </authorList>
    </citation>
    <scope>NUCLEOTIDE SEQUENCE [LARGE SCALE GENOMIC DNA]</scope>
    <source>
        <strain evidence="1">ALCF2SS1-6</strain>
    </source>
</reference>
<dbReference type="InterPro" id="IPR014756">
    <property type="entry name" value="Ig_E-set"/>
</dbReference>
<dbReference type="SUPFAM" id="SSF81296">
    <property type="entry name" value="E set domains"/>
    <property type="match status" value="1"/>
</dbReference>
<dbReference type="STRING" id="1328759.A0A5C2RUT4"/>